<dbReference type="AlphaFoldDB" id="A0A7C8U098"/>
<reference evidence="2 3" key="1">
    <citation type="submission" date="2019-06" db="EMBL/GenBank/DDBJ databases">
        <authorList>
            <person name="Palmer J.M."/>
        </authorList>
    </citation>
    <scope>NUCLEOTIDE SEQUENCE [LARGE SCALE GENOMIC DNA]</scope>
    <source>
        <strain evidence="2 3">TWF788</strain>
    </source>
</reference>
<gene>
    <name evidence="2" type="ORF">TWF788_011224</name>
</gene>
<feature type="compositionally biased region" description="Acidic residues" evidence="1">
    <location>
        <begin position="144"/>
        <end position="153"/>
    </location>
</feature>
<feature type="compositionally biased region" description="Low complexity" evidence="1">
    <location>
        <begin position="79"/>
        <end position="89"/>
    </location>
</feature>
<feature type="compositionally biased region" description="Low complexity" evidence="1">
    <location>
        <begin position="39"/>
        <end position="66"/>
    </location>
</feature>
<proteinExistence type="predicted"/>
<evidence type="ECO:0000313" key="2">
    <source>
        <dbReference type="EMBL" id="KAF3189103.1"/>
    </source>
</evidence>
<evidence type="ECO:0000256" key="1">
    <source>
        <dbReference type="SAM" id="MobiDB-lite"/>
    </source>
</evidence>
<dbReference type="Proteomes" id="UP000479691">
    <property type="component" value="Unassembled WGS sequence"/>
</dbReference>
<feature type="region of interest" description="Disordered" evidence="1">
    <location>
        <begin position="79"/>
        <end position="106"/>
    </location>
</feature>
<sequence length="178" mass="19128">MDDHKPPTSPPKKSIKSYITTLSRKVSQKTVTGAQHLGTLARSATTASRRSKTSKTSGRKYSTTTTTTMKSVTSVFIPSSDINGINNNNSGGGNNGGPPAPRLPNVVYRSPDADFIESHMEARIRSIGANNNNNDNNGDGGENKEEDGDGKEEEEGKKEDRMGGYTIRIINPNCNNEA</sequence>
<comment type="caution">
    <text evidence="2">The sequence shown here is derived from an EMBL/GenBank/DDBJ whole genome shotgun (WGS) entry which is preliminary data.</text>
</comment>
<organism evidence="2 3">
    <name type="scientific">Orbilia oligospora</name>
    <name type="common">Nematode-trapping fungus</name>
    <name type="synonym">Arthrobotrys oligospora</name>
    <dbReference type="NCBI Taxonomy" id="2813651"/>
    <lineage>
        <taxon>Eukaryota</taxon>
        <taxon>Fungi</taxon>
        <taxon>Dikarya</taxon>
        <taxon>Ascomycota</taxon>
        <taxon>Pezizomycotina</taxon>
        <taxon>Orbiliomycetes</taxon>
        <taxon>Orbiliales</taxon>
        <taxon>Orbiliaceae</taxon>
        <taxon>Orbilia</taxon>
    </lineage>
</organism>
<feature type="region of interest" description="Disordered" evidence="1">
    <location>
        <begin position="127"/>
        <end position="178"/>
    </location>
</feature>
<accession>A0A7C8U098</accession>
<dbReference type="EMBL" id="JAABOE010000009">
    <property type="protein sequence ID" value="KAF3189103.1"/>
    <property type="molecule type" value="Genomic_DNA"/>
</dbReference>
<protein>
    <submittedName>
        <fullName evidence="2">Uncharacterized protein</fullName>
    </submittedName>
</protein>
<evidence type="ECO:0000313" key="3">
    <source>
        <dbReference type="Proteomes" id="UP000479691"/>
    </source>
</evidence>
<name>A0A7C8U098_ORBOL</name>
<feature type="region of interest" description="Disordered" evidence="1">
    <location>
        <begin position="25"/>
        <end position="66"/>
    </location>
</feature>